<proteinExistence type="predicted"/>
<name>A0A1F6B153_9BACT</name>
<dbReference type="EMBL" id="MFJX01000026">
    <property type="protein sequence ID" value="OGG30674.1"/>
    <property type="molecule type" value="Genomic_DNA"/>
</dbReference>
<dbReference type="Proteomes" id="UP000176450">
    <property type="component" value="Unassembled WGS sequence"/>
</dbReference>
<feature type="transmembrane region" description="Helical" evidence="1">
    <location>
        <begin position="39"/>
        <end position="60"/>
    </location>
</feature>
<evidence type="ECO:0000256" key="1">
    <source>
        <dbReference type="SAM" id="Phobius"/>
    </source>
</evidence>
<keyword evidence="1" id="KW-0472">Membrane</keyword>
<gene>
    <name evidence="2" type="ORF">A3A63_00640</name>
</gene>
<feature type="transmembrane region" description="Helical" evidence="1">
    <location>
        <begin position="67"/>
        <end position="93"/>
    </location>
</feature>
<protein>
    <submittedName>
        <fullName evidence="2">Uncharacterized protein</fullName>
    </submittedName>
</protein>
<evidence type="ECO:0000313" key="2">
    <source>
        <dbReference type="EMBL" id="OGG30674.1"/>
    </source>
</evidence>
<accession>A0A1F6B153</accession>
<keyword evidence="1" id="KW-0812">Transmembrane</keyword>
<comment type="caution">
    <text evidence="2">The sequence shown here is derived from an EMBL/GenBank/DDBJ whole genome shotgun (WGS) entry which is preliminary data.</text>
</comment>
<sequence length="174" mass="20012">MDTWILVTSGASFVLLFLLLLAVFRMVHAYDAPVWYIRMTGFCGVCCLGLWWVVVFLGWVHETPQIIAMGVIASLLLYGLLTILFLFGVFGVFEASITLHILTKIALSGKEGIHPNAILSSYNRNTIVKRRIDRFLWSGELLVVGGRYRLSKRLSYFMMRERFLNILRWMFPTL</sequence>
<evidence type="ECO:0000313" key="3">
    <source>
        <dbReference type="Proteomes" id="UP000176450"/>
    </source>
</evidence>
<keyword evidence="1" id="KW-1133">Transmembrane helix</keyword>
<organism evidence="2 3">
    <name type="scientific">Candidatus Gottesmanbacteria bacterium RIFCSPLOWO2_01_FULL_46_9</name>
    <dbReference type="NCBI Taxonomy" id="1798394"/>
    <lineage>
        <taxon>Bacteria</taxon>
        <taxon>Candidatus Gottesmaniibacteriota</taxon>
    </lineage>
</organism>
<dbReference type="AlphaFoldDB" id="A0A1F6B153"/>
<reference evidence="2 3" key="1">
    <citation type="journal article" date="2016" name="Nat. Commun.">
        <title>Thousands of microbial genomes shed light on interconnected biogeochemical processes in an aquifer system.</title>
        <authorList>
            <person name="Anantharaman K."/>
            <person name="Brown C.T."/>
            <person name="Hug L.A."/>
            <person name="Sharon I."/>
            <person name="Castelle C.J."/>
            <person name="Probst A.J."/>
            <person name="Thomas B.C."/>
            <person name="Singh A."/>
            <person name="Wilkins M.J."/>
            <person name="Karaoz U."/>
            <person name="Brodie E.L."/>
            <person name="Williams K.H."/>
            <person name="Hubbard S.S."/>
            <person name="Banfield J.F."/>
        </authorList>
    </citation>
    <scope>NUCLEOTIDE SEQUENCE [LARGE SCALE GENOMIC DNA]</scope>
</reference>